<evidence type="ECO:0008006" key="4">
    <source>
        <dbReference type="Google" id="ProtNLM"/>
    </source>
</evidence>
<keyword evidence="3" id="KW-1185">Reference proteome</keyword>
<protein>
    <recommendedName>
        <fullName evidence="4">Zinc finger/thioredoxin putative domain-containing protein</fullName>
    </recommendedName>
</protein>
<proteinExistence type="predicted"/>
<name>A0AA48K7I5_9BACT</name>
<feature type="compositionally biased region" description="Pro residues" evidence="1">
    <location>
        <begin position="211"/>
        <end position="243"/>
    </location>
</feature>
<evidence type="ECO:0000313" key="2">
    <source>
        <dbReference type="EMBL" id="BDU71180.1"/>
    </source>
</evidence>
<evidence type="ECO:0000256" key="1">
    <source>
        <dbReference type="SAM" id="MobiDB-lite"/>
    </source>
</evidence>
<dbReference type="Proteomes" id="UP001238179">
    <property type="component" value="Chromosome"/>
</dbReference>
<feature type="region of interest" description="Disordered" evidence="1">
    <location>
        <begin position="102"/>
        <end position="128"/>
    </location>
</feature>
<feature type="compositionally biased region" description="Low complexity" evidence="1">
    <location>
        <begin position="315"/>
        <end position="331"/>
    </location>
</feature>
<organism evidence="2 3">
    <name type="scientific">Mesoterricola silvestris</name>
    <dbReference type="NCBI Taxonomy" id="2927979"/>
    <lineage>
        <taxon>Bacteria</taxon>
        <taxon>Pseudomonadati</taxon>
        <taxon>Acidobacteriota</taxon>
        <taxon>Holophagae</taxon>
        <taxon>Holophagales</taxon>
        <taxon>Holophagaceae</taxon>
        <taxon>Mesoterricola</taxon>
    </lineage>
</organism>
<gene>
    <name evidence="2" type="ORF">METEAL_03540</name>
</gene>
<dbReference type="EMBL" id="AP027080">
    <property type="protein sequence ID" value="BDU71180.1"/>
    <property type="molecule type" value="Genomic_DNA"/>
</dbReference>
<dbReference type="KEGG" id="msil:METEAL_03540"/>
<feature type="region of interest" description="Disordered" evidence="1">
    <location>
        <begin position="207"/>
        <end position="247"/>
    </location>
</feature>
<evidence type="ECO:0000313" key="3">
    <source>
        <dbReference type="Proteomes" id="UP001238179"/>
    </source>
</evidence>
<accession>A0AA48K7I5</accession>
<dbReference type="RefSeq" id="WP_316414065.1">
    <property type="nucleotide sequence ID" value="NZ_AP027080.1"/>
</dbReference>
<feature type="region of interest" description="Disordered" evidence="1">
    <location>
        <begin position="312"/>
        <end position="343"/>
    </location>
</feature>
<dbReference type="AlphaFoldDB" id="A0AA48K7I5"/>
<reference evidence="3" key="1">
    <citation type="journal article" date="2023" name="Int. J. Syst. Evol. Microbiol.">
        <title>Mesoterricola silvestris gen. nov., sp. nov., Mesoterricola sediminis sp. nov., Geothrix oryzae sp. nov., Geothrix edaphica sp. nov., Geothrix rubra sp. nov., and Geothrix limicola sp. nov., six novel members of Acidobacteriota isolated from soils.</title>
        <authorList>
            <person name="Itoh H."/>
            <person name="Sugisawa Y."/>
            <person name="Mise K."/>
            <person name="Xu Z."/>
            <person name="Kuniyasu M."/>
            <person name="Ushijima N."/>
            <person name="Kawano K."/>
            <person name="Kobayashi E."/>
            <person name="Shiratori Y."/>
            <person name="Masuda Y."/>
            <person name="Senoo K."/>
        </authorList>
    </citation>
    <scope>NUCLEOTIDE SEQUENCE [LARGE SCALE GENOMIC DNA]</scope>
    <source>
        <strain evidence="3">W79</strain>
    </source>
</reference>
<sequence length="343" mass="36330">MTETIRCPGCSTRFTLTPGRVHAGLRRAKCFRCETIFDIAEVVGRLLPEPAPAPVPEPAPMEEPSLFARFDDPAPPSLTLGDLEGADDEIMEKTLVINPPPGEAAAEAEATAETEADPEAGASGSFSSARDAISKLMGEDAPAAHASTSERRFLGSRSPMDVEATLSALDVTLGGNAPAPSPAPEATTSTVKLSAQEIQAAMASVGARSFAPPPPPHLPPPPPPHLPPPPPPRAEMPPPPRPLEAPAAPGAELLKIQMEQETMNSVSIDQVTAWIEQGRVHEYHMVARQFSDHWIEAVKVPALRPVFERRRRDGVPSSAEVPAPAPEMAPAKKSLFGGLFGRN</sequence>